<feature type="compositionally biased region" description="Basic and acidic residues" evidence="8">
    <location>
        <begin position="71"/>
        <end position="85"/>
    </location>
</feature>
<dbReference type="EMBL" id="QGNW01000259">
    <property type="protein sequence ID" value="RVW80955.1"/>
    <property type="molecule type" value="Genomic_DNA"/>
</dbReference>
<comment type="caution">
    <text evidence="10">The sequence shown here is derived from an EMBL/GenBank/DDBJ whole genome shotgun (WGS) entry which is preliminary data.</text>
</comment>
<evidence type="ECO:0000313" key="11">
    <source>
        <dbReference type="Proteomes" id="UP000288805"/>
    </source>
</evidence>
<protein>
    <submittedName>
        <fullName evidence="10">Protein impaired in BABA-induced sterility 1</fullName>
    </submittedName>
</protein>
<feature type="region of interest" description="Disordered" evidence="8">
    <location>
        <begin position="536"/>
        <end position="600"/>
    </location>
</feature>
<feature type="binding site" evidence="7">
    <location>
        <position position="230"/>
    </location>
    <ligand>
        <name>ATP</name>
        <dbReference type="ChEBI" id="CHEBI:30616"/>
    </ligand>
</feature>
<evidence type="ECO:0000256" key="3">
    <source>
        <dbReference type="ARBA" id="ARBA00022679"/>
    </source>
</evidence>
<dbReference type="PANTHER" id="PTHR24056:SF188">
    <property type="entry name" value="CYCLIN-DEPENDENT KINASE C-2 C"/>
    <property type="match status" value="1"/>
</dbReference>
<accession>A0A438H8Z3</accession>
<keyword evidence="4 7" id="KW-0547">Nucleotide-binding</keyword>
<reference evidence="10 11" key="1">
    <citation type="journal article" date="2018" name="PLoS Genet.">
        <title>Population sequencing reveals clonal diversity and ancestral inbreeding in the grapevine cultivar Chardonnay.</title>
        <authorList>
            <person name="Roach M.J."/>
            <person name="Johnson D.L."/>
            <person name="Bohlmann J."/>
            <person name="van Vuuren H.J."/>
            <person name="Jones S.J."/>
            <person name="Pretorius I.S."/>
            <person name="Schmidt S.A."/>
            <person name="Borneman A.R."/>
        </authorList>
    </citation>
    <scope>NUCLEOTIDE SEQUENCE [LARGE SCALE GENOMIC DNA]</scope>
    <source>
        <strain evidence="11">cv. Chardonnay</strain>
        <tissue evidence="10">Leaf</tissue>
    </source>
</reference>
<dbReference type="Gene3D" id="1.10.510.10">
    <property type="entry name" value="Transferase(Phosphotransferase) domain 1"/>
    <property type="match status" value="1"/>
</dbReference>
<feature type="compositionally biased region" description="Polar residues" evidence="8">
    <location>
        <begin position="543"/>
        <end position="574"/>
    </location>
</feature>
<dbReference type="InterPro" id="IPR011009">
    <property type="entry name" value="Kinase-like_dom_sf"/>
</dbReference>
<organism evidence="10 11">
    <name type="scientific">Vitis vinifera</name>
    <name type="common">Grape</name>
    <dbReference type="NCBI Taxonomy" id="29760"/>
    <lineage>
        <taxon>Eukaryota</taxon>
        <taxon>Viridiplantae</taxon>
        <taxon>Streptophyta</taxon>
        <taxon>Embryophyta</taxon>
        <taxon>Tracheophyta</taxon>
        <taxon>Spermatophyta</taxon>
        <taxon>Magnoliopsida</taxon>
        <taxon>eudicotyledons</taxon>
        <taxon>Gunneridae</taxon>
        <taxon>Pentapetalae</taxon>
        <taxon>rosids</taxon>
        <taxon>Vitales</taxon>
        <taxon>Vitaceae</taxon>
        <taxon>Viteae</taxon>
        <taxon>Vitis</taxon>
    </lineage>
</organism>
<evidence type="ECO:0000256" key="1">
    <source>
        <dbReference type="ARBA" id="ARBA00006485"/>
    </source>
</evidence>
<dbReference type="InterPro" id="IPR008271">
    <property type="entry name" value="Ser/Thr_kinase_AS"/>
</dbReference>
<dbReference type="InterPro" id="IPR000719">
    <property type="entry name" value="Prot_kinase_dom"/>
</dbReference>
<dbReference type="PANTHER" id="PTHR24056">
    <property type="entry name" value="CELL DIVISION PROTEIN KINASE"/>
    <property type="match status" value="1"/>
</dbReference>
<sequence length="777" mass="88277">MLEYGVVGQLGALSLPLMGCISSKHAVSASPDFDISEAIEDDWSVISASSFKQRRGSRGASVKKAKKVRKERKEEKEKDKDKESEEEKEEEEPKDNEGLELQRSKKGSVNGKSTFSVRFGNLHKVEAEQIIAGWPSWLSAAAGEAIHGWLPLRADSFEKLEKVLYHLPLHFYQDKNCRETSHMLSFKALLSAINCEIEHFRAANLQIGQGTYSTVYRARDVETGRIVALKKVRFDNFQPESVMFMSREITILRRLDHRNIMKLEGIITSRLSCSIYLVFEYMEHDLAGLVSCPDIKFSVAQVKCYMQQLLSAIEHCHLLGVMHRDIKASNILVNNEGVLKLADFGLANILRPKHKQILTSRVVTLWYRPPELILGSTSYGVSVDLWSVGCVFAELLIGKPLFKGRTEVEQLHKIFKLCGSPPDEYWKKSKFPHATMFKPHHSYESTLRERFREYPTTALNLIETLLSVEPPKRGTASSALISEYFNTKPYACEPSSLPKYPPNKEIDAKCREEARRPLLYFQENWGCWSARSGALRKPRRSRTSSQEPNSTSKFAVTESNTQYSRRNSGSSSAHISKGKGRGFDYGDSEKPSFETSSQISQVSNVSRGDFLFQVPKQITAPCSFAWAAKRRKEHTAPPRTYSRCSSRYSAVETLDVVDENSALEFQDRVSGEGLSGLRSQGRDEMAKPMRKQRIQFDSFDTSDLYHSQEFAAAVHQGELARRHNLGLKDHPDRVEFSGPLLCEPHRVEEHLQRRESQIRQATQIPWLQKVTNLIKTK</sequence>
<feature type="region of interest" description="Disordered" evidence="8">
    <location>
        <begin position="50"/>
        <end position="109"/>
    </location>
</feature>
<keyword evidence="6 7" id="KW-0067">ATP-binding</keyword>
<dbReference type="Gene3D" id="3.30.200.20">
    <property type="entry name" value="Phosphorylase Kinase, domain 1"/>
    <property type="match status" value="1"/>
</dbReference>
<evidence type="ECO:0000256" key="4">
    <source>
        <dbReference type="ARBA" id="ARBA00022741"/>
    </source>
</evidence>
<evidence type="ECO:0000256" key="6">
    <source>
        <dbReference type="ARBA" id="ARBA00022840"/>
    </source>
</evidence>
<evidence type="ECO:0000259" key="9">
    <source>
        <dbReference type="PROSITE" id="PS50011"/>
    </source>
</evidence>
<evidence type="ECO:0000256" key="8">
    <source>
        <dbReference type="SAM" id="MobiDB-lite"/>
    </source>
</evidence>
<name>A0A438H8Z3_VITVI</name>
<evidence type="ECO:0000313" key="10">
    <source>
        <dbReference type="EMBL" id="RVW80955.1"/>
    </source>
</evidence>
<dbReference type="PROSITE" id="PS00107">
    <property type="entry name" value="PROTEIN_KINASE_ATP"/>
    <property type="match status" value="1"/>
</dbReference>
<keyword evidence="2" id="KW-0723">Serine/threonine-protein kinase</keyword>
<dbReference type="Proteomes" id="UP000288805">
    <property type="component" value="Unassembled WGS sequence"/>
</dbReference>
<evidence type="ECO:0000256" key="2">
    <source>
        <dbReference type="ARBA" id="ARBA00022527"/>
    </source>
</evidence>
<dbReference type="AlphaFoldDB" id="A0A438H8Z3"/>
<dbReference type="SMART" id="SM00220">
    <property type="entry name" value="S_TKc"/>
    <property type="match status" value="1"/>
</dbReference>
<dbReference type="FunFam" id="3.30.200.20:FF:000021">
    <property type="entry name" value="probable serine/threonine-protein kinase At1g54610"/>
    <property type="match status" value="1"/>
</dbReference>
<evidence type="ECO:0000256" key="5">
    <source>
        <dbReference type="ARBA" id="ARBA00022777"/>
    </source>
</evidence>
<dbReference type="GO" id="GO:0004674">
    <property type="term" value="F:protein serine/threonine kinase activity"/>
    <property type="evidence" value="ECO:0007669"/>
    <property type="project" value="UniProtKB-KW"/>
</dbReference>
<gene>
    <name evidence="10" type="primary">IBS1_3</name>
    <name evidence="10" type="ORF">CK203_037305</name>
</gene>
<dbReference type="GO" id="GO:0005524">
    <property type="term" value="F:ATP binding"/>
    <property type="evidence" value="ECO:0007669"/>
    <property type="project" value="UniProtKB-UniRule"/>
</dbReference>
<dbReference type="SUPFAM" id="SSF56112">
    <property type="entry name" value="Protein kinase-like (PK-like)"/>
    <property type="match status" value="1"/>
</dbReference>
<keyword evidence="5" id="KW-0418">Kinase</keyword>
<feature type="domain" description="Protein kinase" evidence="9">
    <location>
        <begin position="201"/>
        <end position="485"/>
    </location>
</feature>
<dbReference type="InterPro" id="IPR050108">
    <property type="entry name" value="CDK"/>
</dbReference>
<dbReference type="CDD" id="cd07840">
    <property type="entry name" value="STKc_CDK9_like"/>
    <property type="match status" value="1"/>
</dbReference>
<dbReference type="Pfam" id="PF00069">
    <property type="entry name" value="Pkinase"/>
    <property type="match status" value="1"/>
</dbReference>
<feature type="compositionally biased region" description="Basic residues" evidence="8">
    <location>
        <begin position="52"/>
        <end position="70"/>
    </location>
</feature>
<dbReference type="PROSITE" id="PS00108">
    <property type="entry name" value="PROTEIN_KINASE_ST"/>
    <property type="match status" value="1"/>
</dbReference>
<dbReference type="FunFam" id="1.10.510.10:FF:000043">
    <property type="entry name" value="probable serine/threonine-protein kinase At1g54610"/>
    <property type="match status" value="1"/>
</dbReference>
<dbReference type="PROSITE" id="PS50011">
    <property type="entry name" value="PROTEIN_KINASE_DOM"/>
    <property type="match status" value="1"/>
</dbReference>
<proteinExistence type="inferred from homology"/>
<evidence type="ECO:0000256" key="7">
    <source>
        <dbReference type="PROSITE-ProRule" id="PRU10141"/>
    </source>
</evidence>
<keyword evidence="3" id="KW-0808">Transferase</keyword>
<feature type="compositionally biased region" description="Basic and acidic residues" evidence="8">
    <location>
        <begin position="581"/>
        <end position="592"/>
    </location>
</feature>
<dbReference type="InterPro" id="IPR017441">
    <property type="entry name" value="Protein_kinase_ATP_BS"/>
</dbReference>
<comment type="similarity">
    <text evidence="1">Belongs to the protein kinase superfamily. CMGC Ser/Thr protein kinase family. CDC2/CDKX subfamily.</text>
</comment>